<gene>
    <name evidence="14" type="primary">folK</name>
    <name evidence="14" type="ORF">LOC68_12740</name>
</gene>
<evidence type="ECO:0000313" key="15">
    <source>
        <dbReference type="Proteomes" id="UP001139103"/>
    </source>
</evidence>
<dbReference type="GO" id="GO:0005524">
    <property type="term" value="F:ATP binding"/>
    <property type="evidence" value="ECO:0007669"/>
    <property type="project" value="UniProtKB-KW"/>
</dbReference>
<evidence type="ECO:0000256" key="2">
    <source>
        <dbReference type="ARBA" id="ARBA00005810"/>
    </source>
</evidence>
<evidence type="ECO:0000256" key="12">
    <source>
        <dbReference type="ARBA" id="ARBA00033413"/>
    </source>
</evidence>
<dbReference type="NCBIfam" id="TIGR01498">
    <property type="entry name" value="folK"/>
    <property type="match status" value="1"/>
</dbReference>
<dbReference type="GO" id="GO:0003848">
    <property type="term" value="F:2-amino-4-hydroxy-6-hydroxymethyldihydropteridine diphosphokinase activity"/>
    <property type="evidence" value="ECO:0007669"/>
    <property type="project" value="UniProtKB-EC"/>
</dbReference>
<dbReference type="PROSITE" id="PS00794">
    <property type="entry name" value="HPPK"/>
    <property type="match status" value="1"/>
</dbReference>
<keyword evidence="8" id="KW-0067">ATP-binding</keyword>
<dbReference type="CDD" id="cd00483">
    <property type="entry name" value="HPPK"/>
    <property type="match status" value="1"/>
</dbReference>
<accession>A0A9X1SGD7</accession>
<evidence type="ECO:0000256" key="10">
    <source>
        <dbReference type="ARBA" id="ARBA00029409"/>
    </source>
</evidence>
<dbReference type="RefSeq" id="WP_230219110.1">
    <property type="nucleotide sequence ID" value="NZ_JAJKFT010000010.1"/>
</dbReference>
<dbReference type="EMBL" id="JAJKFT010000010">
    <property type="protein sequence ID" value="MCC9629263.1"/>
    <property type="molecule type" value="Genomic_DNA"/>
</dbReference>
<name>A0A9X1SGD7_9BACT</name>
<dbReference type="AlphaFoldDB" id="A0A9X1SGD7"/>
<comment type="pathway">
    <text evidence="1">Cofactor biosynthesis; tetrahydrofolate biosynthesis; 2-amino-4-hydroxy-6-hydroxymethyl-7,8-dihydropteridine diphosphate from 7,8-dihydroneopterin triphosphate: step 4/4.</text>
</comment>
<dbReference type="InterPro" id="IPR035907">
    <property type="entry name" value="Hppk_sf"/>
</dbReference>
<evidence type="ECO:0000256" key="3">
    <source>
        <dbReference type="ARBA" id="ARBA00013253"/>
    </source>
</evidence>
<dbReference type="Gene3D" id="3.30.70.560">
    <property type="entry name" value="7,8-Dihydro-6-hydroxymethylpterin-pyrophosphokinase HPPK"/>
    <property type="match status" value="1"/>
</dbReference>
<dbReference type="GO" id="GO:0046656">
    <property type="term" value="P:folic acid biosynthetic process"/>
    <property type="evidence" value="ECO:0007669"/>
    <property type="project" value="UniProtKB-KW"/>
</dbReference>
<comment type="caution">
    <text evidence="14">The sequence shown here is derived from an EMBL/GenBank/DDBJ whole genome shotgun (WGS) entry which is preliminary data.</text>
</comment>
<comment type="function">
    <text evidence="10">Catalyzes the transfer of pyrophosphate from adenosine triphosphate (ATP) to 6-hydroxymethyl-7,8-dihydropterin, an enzymatic step in folate biosynthesis pathway.</text>
</comment>
<evidence type="ECO:0000256" key="9">
    <source>
        <dbReference type="ARBA" id="ARBA00022909"/>
    </source>
</evidence>
<evidence type="ECO:0000259" key="13">
    <source>
        <dbReference type="PROSITE" id="PS00794"/>
    </source>
</evidence>
<keyword evidence="6" id="KW-0547">Nucleotide-binding</keyword>
<dbReference type="EC" id="2.7.6.3" evidence="3"/>
<dbReference type="SUPFAM" id="SSF55083">
    <property type="entry name" value="6-hydroxymethyl-7,8-dihydropterin pyrophosphokinase, HPPK"/>
    <property type="match status" value="1"/>
</dbReference>
<evidence type="ECO:0000256" key="11">
    <source>
        <dbReference type="ARBA" id="ARBA00029766"/>
    </source>
</evidence>
<dbReference type="GO" id="GO:0016301">
    <property type="term" value="F:kinase activity"/>
    <property type="evidence" value="ECO:0007669"/>
    <property type="project" value="UniProtKB-KW"/>
</dbReference>
<evidence type="ECO:0000256" key="8">
    <source>
        <dbReference type="ARBA" id="ARBA00022840"/>
    </source>
</evidence>
<feature type="domain" description="7,8-dihydro-6-hydroxymethylpterin-pyrophosphokinase" evidence="13">
    <location>
        <begin position="89"/>
        <end position="100"/>
    </location>
</feature>
<keyword evidence="15" id="KW-1185">Reference proteome</keyword>
<keyword evidence="5 14" id="KW-0808">Transferase</keyword>
<evidence type="ECO:0000256" key="5">
    <source>
        <dbReference type="ARBA" id="ARBA00022679"/>
    </source>
</evidence>
<organism evidence="14 15">
    <name type="scientific">Blastopirellula sediminis</name>
    <dbReference type="NCBI Taxonomy" id="2894196"/>
    <lineage>
        <taxon>Bacteria</taxon>
        <taxon>Pseudomonadati</taxon>
        <taxon>Planctomycetota</taxon>
        <taxon>Planctomycetia</taxon>
        <taxon>Pirellulales</taxon>
        <taxon>Pirellulaceae</taxon>
        <taxon>Blastopirellula</taxon>
    </lineage>
</organism>
<evidence type="ECO:0000313" key="14">
    <source>
        <dbReference type="EMBL" id="MCC9629263.1"/>
    </source>
</evidence>
<proteinExistence type="inferred from homology"/>
<sequence length="243" mass="26585">MPDSLIALGANLGDRRQTLDSAVDLLRSTPGVTNLQVSRYFGTQPIGGPDGQPEFLNAAARFSTSLTAEEVHARLIEIEEEHGRVRVERWGARRLDLDLLLYDQREILTESLEVPHPRMTFRRFVLEPAVEVAADMTHPICQRTLGELLTQLSAGEPVVQIVAPEAANVEALIEKVGQTCDFPLQRASDPTTSAAAQLLVFWQLPKSTCDRWRPHGPYLPIPAADLDAAATEITAAIAAMSST</sequence>
<keyword evidence="7" id="KW-0418">Kinase</keyword>
<dbReference type="Pfam" id="PF01288">
    <property type="entry name" value="HPPK"/>
    <property type="match status" value="1"/>
</dbReference>
<protein>
    <recommendedName>
        <fullName evidence="4">2-amino-4-hydroxy-6-hydroxymethyldihydropteridine pyrophosphokinase</fullName>
        <ecNumber evidence="3">2.7.6.3</ecNumber>
    </recommendedName>
    <alternativeName>
        <fullName evidence="11">6-hydroxymethyl-7,8-dihydropterin pyrophosphokinase</fullName>
    </alternativeName>
    <alternativeName>
        <fullName evidence="12">7,8-dihydro-6-hydroxymethylpterin-pyrophosphokinase</fullName>
    </alternativeName>
</protein>
<reference evidence="14" key="1">
    <citation type="submission" date="2021-11" db="EMBL/GenBank/DDBJ databases">
        <title>Genome sequence.</title>
        <authorList>
            <person name="Sun Q."/>
        </authorList>
    </citation>
    <scope>NUCLEOTIDE SEQUENCE</scope>
    <source>
        <strain evidence="14">JC732</strain>
    </source>
</reference>
<evidence type="ECO:0000256" key="4">
    <source>
        <dbReference type="ARBA" id="ARBA00016218"/>
    </source>
</evidence>
<dbReference type="PANTHER" id="PTHR43071:SF1">
    <property type="entry name" value="2-AMINO-4-HYDROXY-6-HYDROXYMETHYLDIHYDROPTERIDINE PYROPHOSPHOKINASE"/>
    <property type="match status" value="1"/>
</dbReference>
<evidence type="ECO:0000256" key="1">
    <source>
        <dbReference type="ARBA" id="ARBA00005051"/>
    </source>
</evidence>
<comment type="similarity">
    <text evidence="2">Belongs to the HPPK family.</text>
</comment>
<dbReference type="InterPro" id="IPR000550">
    <property type="entry name" value="Hppk"/>
</dbReference>
<dbReference type="Proteomes" id="UP001139103">
    <property type="component" value="Unassembled WGS sequence"/>
</dbReference>
<dbReference type="PANTHER" id="PTHR43071">
    <property type="entry name" value="2-AMINO-4-HYDROXY-6-HYDROXYMETHYLDIHYDROPTERIDINE PYROPHOSPHOKINASE"/>
    <property type="match status" value="1"/>
</dbReference>
<keyword evidence="9" id="KW-0289">Folate biosynthesis</keyword>
<evidence type="ECO:0000256" key="7">
    <source>
        <dbReference type="ARBA" id="ARBA00022777"/>
    </source>
</evidence>
<evidence type="ECO:0000256" key="6">
    <source>
        <dbReference type="ARBA" id="ARBA00022741"/>
    </source>
</evidence>